<sequence>MQNPSFWEDVTHKRVTLRVSAALQREAADGEGRRERGRLIAQTLITGTLILMASRTAATGESGDVFCQGFHRALLRISRCALVDRWEKERDTGARETSLRYFISAVHVSVSLVHFVCDGQVSLMRSVLAELLRQTADTAIPPSTLPISCADRLEGLRTVMDAVHR</sequence>
<keyword evidence="2" id="KW-1185">Reference proteome</keyword>
<name>A0ABR3MGY6_9TELE</name>
<dbReference type="Proteomes" id="UP001558613">
    <property type="component" value="Unassembled WGS sequence"/>
</dbReference>
<gene>
    <name evidence="1" type="ORF">QQF64_005926</name>
</gene>
<proteinExistence type="predicted"/>
<accession>A0ABR3MGY6</accession>
<reference evidence="1 2" key="1">
    <citation type="submission" date="2023-09" db="EMBL/GenBank/DDBJ databases">
        <authorList>
            <person name="Wang M."/>
        </authorList>
    </citation>
    <scope>NUCLEOTIDE SEQUENCE [LARGE SCALE GENOMIC DNA]</scope>
    <source>
        <strain evidence="1">GT-2023</strain>
        <tissue evidence="1">Liver</tissue>
    </source>
</reference>
<evidence type="ECO:0000313" key="2">
    <source>
        <dbReference type="Proteomes" id="UP001558613"/>
    </source>
</evidence>
<evidence type="ECO:0000313" key="1">
    <source>
        <dbReference type="EMBL" id="KAL1263187.1"/>
    </source>
</evidence>
<organism evidence="1 2">
    <name type="scientific">Cirrhinus molitorella</name>
    <name type="common">mud carp</name>
    <dbReference type="NCBI Taxonomy" id="172907"/>
    <lineage>
        <taxon>Eukaryota</taxon>
        <taxon>Metazoa</taxon>
        <taxon>Chordata</taxon>
        <taxon>Craniata</taxon>
        <taxon>Vertebrata</taxon>
        <taxon>Euteleostomi</taxon>
        <taxon>Actinopterygii</taxon>
        <taxon>Neopterygii</taxon>
        <taxon>Teleostei</taxon>
        <taxon>Ostariophysi</taxon>
        <taxon>Cypriniformes</taxon>
        <taxon>Cyprinidae</taxon>
        <taxon>Labeoninae</taxon>
        <taxon>Labeonini</taxon>
        <taxon>Cirrhinus</taxon>
    </lineage>
</organism>
<protein>
    <submittedName>
        <fullName evidence="1">Uncharacterized protein</fullName>
    </submittedName>
</protein>
<dbReference type="EMBL" id="JAYMGO010000013">
    <property type="protein sequence ID" value="KAL1263187.1"/>
    <property type="molecule type" value="Genomic_DNA"/>
</dbReference>
<comment type="caution">
    <text evidence="1">The sequence shown here is derived from an EMBL/GenBank/DDBJ whole genome shotgun (WGS) entry which is preliminary data.</text>
</comment>